<name>A0ABT9EAA4_9PROT</name>
<evidence type="ECO:0000313" key="2">
    <source>
        <dbReference type="EMBL" id="MDO9712898.1"/>
    </source>
</evidence>
<comment type="caution">
    <text evidence="2">The sequence shown here is derived from an EMBL/GenBank/DDBJ whole genome shotgun (WGS) entry which is preliminary data.</text>
</comment>
<dbReference type="EMBL" id="JAUTWS010000062">
    <property type="protein sequence ID" value="MDO9712898.1"/>
    <property type="molecule type" value="Genomic_DNA"/>
</dbReference>
<accession>A0ABT9EAA4</accession>
<reference evidence="2 3" key="1">
    <citation type="submission" date="2023-08" db="EMBL/GenBank/DDBJ databases">
        <title>The draft genome sequence of Paracraurococcus sp. LOR1-02.</title>
        <authorList>
            <person name="Kingkaew E."/>
            <person name="Tanasupawat S."/>
        </authorList>
    </citation>
    <scope>NUCLEOTIDE SEQUENCE [LARGE SCALE GENOMIC DNA]</scope>
    <source>
        <strain evidence="2 3">LOR1-02</strain>
    </source>
</reference>
<sequence>MSDRPDAGYRPFLGQGLRFPLEVVGGRLQTSRGERKIEEAIRLVLGTGPGERVMRPEFGCGAHDLVFSPNGRAAVTRIADRVRQALVRHEPRIDVLEVTAESPPERLNLLLVRIAWRVRANNAIGNMVYPFFVTEGT</sequence>
<gene>
    <name evidence="2" type="ORF">Q7A36_31510</name>
</gene>
<evidence type="ECO:0000259" key="1">
    <source>
        <dbReference type="Pfam" id="PF04965"/>
    </source>
</evidence>
<dbReference type="Proteomes" id="UP001243009">
    <property type="component" value="Unassembled WGS sequence"/>
</dbReference>
<protein>
    <submittedName>
        <fullName evidence="2">GPW/gp25 family protein</fullName>
    </submittedName>
</protein>
<keyword evidence="3" id="KW-1185">Reference proteome</keyword>
<evidence type="ECO:0000313" key="3">
    <source>
        <dbReference type="Proteomes" id="UP001243009"/>
    </source>
</evidence>
<proteinExistence type="predicted"/>
<dbReference type="Gene3D" id="3.10.450.40">
    <property type="match status" value="1"/>
</dbReference>
<dbReference type="RefSeq" id="WP_305107760.1">
    <property type="nucleotide sequence ID" value="NZ_JAUTWS010000062.1"/>
</dbReference>
<dbReference type="SUPFAM" id="SSF160719">
    <property type="entry name" value="gpW/gp25-like"/>
    <property type="match status" value="1"/>
</dbReference>
<organism evidence="2 3">
    <name type="scientific">Paracraurococcus lichenis</name>
    <dbReference type="NCBI Taxonomy" id="3064888"/>
    <lineage>
        <taxon>Bacteria</taxon>
        <taxon>Pseudomonadati</taxon>
        <taxon>Pseudomonadota</taxon>
        <taxon>Alphaproteobacteria</taxon>
        <taxon>Acetobacterales</taxon>
        <taxon>Roseomonadaceae</taxon>
        <taxon>Paracraurococcus</taxon>
    </lineage>
</organism>
<feature type="domain" description="IraD/Gp25-like" evidence="1">
    <location>
        <begin position="32"/>
        <end position="122"/>
    </location>
</feature>
<dbReference type="Pfam" id="PF04965">
    <property type="entry name" value="GPW_gp25"/>
    <property type="match status" value="1"/>
</dbReference>
<dbReference type="InterPro" id="IPR007048">
    <property type="entry name" value="IraD/Gp25-like"/>
</dbReference>